<feature type="region of interest" description="Disordered" evidence="1">
    <location>
        <begin position="38"/>
        <end position="59"/>
    </location>
</feature>
<dbReference type="RefSeq" id="WP_207542214.1">
    <property type="nucleotide sequence ID" value="NZ_JAFNAA010000011.1"/>
</dbReference>
<accession>A0A8I1W7F5</accession>
<dbReference type="InterPro" id="IPR010064">
    <property type="entry name" value="HK97-gp10_tail"/>
</dbReference>
<dbReference type="Pfam" id="PF04883">
    <property type="entry name" value="HK97-gp10_like"/>
    <property type="match status" value="1"/>
</dbReference>
<evidence type="ECO:0000313" key="3">
    <source>
        <dbReference type="Proteomes" id="UP000664658"/>
    </source>
</evidence>
<name>A0A8I1W7F5_PLESH</name>
<evidence type="ECO:0000256" key="1">
    <source>
        <dbReference type="SAM" id="MobiDB-lite"/>
    </source>
</evidence>
<dbReference type="Proteomes" id="UP000664658">
    <property type="component" value="Unassembled WGS sequence"/>
</dbReference>
<dbReference type="AlphaFoldDB" id="A0A8I1W7F5"/>
<comment type="caution">
    <text evidence="2">The sequence shown here is derived from an EMBL/GenBank/DDBJ whole genome shotgun (WGS) entry which is preliminary data.</text>
</comment>
<sequence>MINVDIEGLAALSQALDELGDEVASRVLARAGRKAMRPVHEAMRQSAGYDESNHGQHMRDTIKIRSIREDGERVIRVGPQMKAPHYIKARAQEYGTSKQMAKPFIRPALDSNIQQIEETLRDELGAGIVRAQRRIAAKNK</sequence>
<dbReference type="NCBIfam" id="TIGR01725">
    <property type="entry name" value="phge_HK97_gp10"/>
    <property type="match status" value="1"/>
</dbReference>
<dbReference type="EMBL" id="JAFNAA010000011">
    <property type="protein sequence ID" value="MBO1108768.1"/>
    <property type="molecule type" value="Genomic_DNA"/>
</dbReference>
<proteinExistence type="predicted"/>
<organism evidence="2 3">
    <name type="scientific">Plesiomonas shigelloides</name>
    <name type="common">Aeromonas shigelloides</name>
    <dbReference type="NCBI Taxonomy" id="703"/>
    <lineage>
        <taxon>Bacteria</taxon>
        <taxon>Pseudomonadati</taxon>
        <taxon>Pseudomonadota</taxon>
        <taxon>Gammaproteobacteria</taxon>
        <taxon>Enterobacterales</taxon>
        <taxon>Enterobacteriaceae</taxon>
        <taxon>Plesiomonas</taxon>
    </lineage>
</organism>
<gene>
    <name evidence="2" type="ORF">J2R62_11140</name>
</gene>
<evidence type="ECO:0000313" key="2">
    <source>
        <dbReference type="EMBL" id="MBO1108768.1"/>
    </source>
</evidence>
<protein>
    <submittedName>
        <fullName evidence="2">HK97 gp10 family phage protein</fullName>
    </submittedName>
</protein>
<reference evidence="2" key="1">
    <citation type="submission" date="2021-03" db="EMBL/GenBank/DDBJ databases">
        <title>Plesiomonas shigelloides zfcc0051, isolated from zebrafish feces.</title>
        <authorList>
            <person name="Vanderhoek Z."/>
            <person name="Gaulke C."/>
        </authorList>
    </citation>
    <scope>NUCLEOTIDE SEQUENCE</scope>
    <source>
        <strain evidence="2">Zfcc0051</strain>
    </source>
</reference>